<gene>
    <name evidence="2" type="ORF">ElyMa_002976300</name>
</gene>
<protein>
    <submittedName>
        <fullName evidence="2">Uncharacterized protein</fullName>
    </submittedName>
</protein>
<evidence type="ECO:0000256" key="1">
    <source>
        <dbReference type="SAM" id="MobiDB-lite"/>
    </source>
</evidence>
<accession>A0AAV4I9M8</accession>
<reference evidence="2 3" key="1">
    <citation type="journal article" date="2021" name="Elife">
        <title>Chloroplast acquisition without the gene transfer in kleptoplastic sea slugs, Plakobranchus ocellatus.</title>
        <authorList>
            <person name="Maeda T."/>
            <person name="Takahashi S."/>
            <person name="Yoshida T."/>
            <person name="Shimamura S."/>
            <person name="Takaki Y."/>
            <person name="Nagai Y."/>
            <person name="Toyoda A."/>
            <person name="Suzuki Y."/>
            <person name="Arimoto A."/>
            <person name="Ishii H."/>
            <person name="Satoh N."/>
            <person name="Nishiyama T."/>
            <person name="Hasebe M."/>
            <person name="Maruyama T."/>
            <person name="Minagawa J."/>
            <person name="Obokata J."/>
            <person name="Shigenobu S."/>
        </authorList>
    </citation>
    <scope>NUCLEOTIDE SEQUENCE [LARGE SCALE GENOMIC DNA]</scope>
</reference>
<keyword evidence="3" id="KW-1185">Reference proteome</keyword>
<evidence type="ECO:0000313" key="2">
    <source>
        <dbReference type="EMBL" id="GFS06943.1"/>
    </source>
</evidence>
<dbReference type="AlphaFoldDB" id="A0AAV4I9M8"/>
<organism evidence="2 3">
    <name type="scientific">Elysia marginata</name>
    <dbReference type="NCBI Taxonomy" id="1093978"/>
    <lineage>
        <taxon>Eukaryota</taxon>
        <taxon>Metazoa</taxon>
        <taxon>Spiralia</taxon>
        <taxon>Lophotrochozoa</taxon>
        <taxon>Mollusca</taxon>
        <taxon>Gastropoda</taxon>
        <taxon>Heterobranchia</taxon>
        <taxon>Euthyneura</taxon>
        <taxon>Panpulmonata</taxon>
        <taxon>Sacoglossa</taxon>
        <taxon>Placobranchoidea</taxon>
        <taxon>Plakobranchidae</taxon>
        <taxon>Elysia</taxon>
    </lineage>
</organism>
<comment type="caution">
    <text evidence="2">The sequence shown here is derived from an EMBL/GenBank/DDBJ whole genome shotgun (WGS) entry which is preliminary data.</text>
</comment>
<dbReference type="EMBL" id="BMAT01006137">
    <property type="protein sequence ID" value="GFS06943.1"/>
    <property type="molecule type" value="Genomic_DNA"/>
</dbReference>
<proteinExistence type="predicted"/>
<feature type="region of interest" description="Disordered" evidence="1">
    <location>
        <begin position="116"/>
        <end position="152"/>
    </location>
</feature>
<sequence>MARQDFVDIDPVRAQLVFRNTAVDGSKVRIQKATRIKICLQHPGRYFVAYTHNDDDLWQEVNIAKPGPLKAVKLKPLYSARREIPPATLKDLKSDFIPVEHRNFYRKLQAATSSPRRLRTGAVVSPTSAMSSEDEMDSNFEMPSAESDSESD</sequence>
<name>A0AAV4I9M8_9GAST</name>
<evidence type="ECO:0000313" key="3">
    <source>
        <dbReference type="Proteomes" id="UP000762676"/>
    </source>
</evidence>
<dbReference type="Proteomes" id="UP000762676">
    <property type="component" value="Unassembled WGS sequence"/>
</dbReference>